<gene>
    <name evidence="1" type="ORF">CR513_04099</name>
</gene>
<feature type="non-terminal residue" evidence="1">
    <location>
        <position position="1"/>
    </location>
</feature>
<sequence>MEAVERTPSTLNTCNSTLPFHTLPPPSFQVFPSSLRFLGRQLKISCKVVYGIKASSSFSCRSVLKGMTFLVAIHSMDSWENEPTLHYKGVKSIFITILILTCGLILKKWILKELNYNIDGGVKMWWKERFDWESRCNEFGELLVVKELWKKNRKEKDKKVNDNFSPKLDSDVDSKDGIDMSIKHLIFRKETMCKNFKWRLGMKFTCLTNFKEAIMEHPVCGQVKLSLFNLCQIYLKKLL</sequence>
<keyword evidence="2" id="KW-1185">Reference proteome</keyword>
<protein>
    <submittedName>
        <fullName evidence="1">Uncharacterized protein</fullName>
    </submittedName>
</protein>
<comment type="caution">
    <text evidence="1">The sequence shown here is derived from an EMBL/GenBank/DDBJ whole genome shotgun (WGS) entry which is preliminary data.</text>
</comment>
<evidence type="ECO:0000313" key="2">
    <source>
        <dbReference type="Proteomes" id="UP000257109"/>
    </source>
</evidence>
<dbReference type="AlphaFoldDB" id="A0A371I8A0"/>
<dbReference type="Proteomes" id="UP000257109">
    <property type="component" value="Unassembled WGS sequence"/>
</dbReference>
<organism evidence="1 2">
    <name type="scientific">Mucuna pruriens</name>
    <name type="common">Velvet bean</name>
    <name type="synonym">Dolichos pruriens</name>
    <dbReference type="NCBI Taxonomy" id="157652"/>
    <lineage>
        <taxon>Eukaryota</taxon>
        <taxon>Viridiplantae</taxon>
        <taxon>Streptophyta</taxon>
        <taxon>Embryophyta</taxon>
        <taxon>Tracheophyta</taxon>
        <taxon>Spermatophyta</taxon>
        <taxon>Magnoliopsida</taxon>
        <taxon>eudicotyledons</taxon>
        <taxon>Gunneridae</taxon>
        <taxon>Pentapetalae</taxon>
        <taxon>rosids</taxon>
        <taxon>fabids</taxon>
        <taxon>Fabales</taxon>
        <taxon>Fabaceae</taxon>
        <taxon>Papilionoideae</taxon>
        <taxon>50 kb inversion clade</taxon>
        <taxon>NPAAA clade</taxon>
        <taxon>indigoferoid/millettioid clade</taxon>
        <taxon>Phaseoleae</taxon>
        <taxon>Mucuna</taxon>
    </lineage>
</organism>
<reference evidence="1" key="1">
    <citation type="submission" date="2018-05" db="EMBL/GenBank/DDBJ databases">
        <title>Draft genome of Mucuna pruriens seed.</title>
        <authorList>
            <person name="Nnadi N.E."/>
            <person name="Vos R."/>
            <person name="Hasami M.H."/>
            <person name="Devisetty U.K."/>
            <person name="Aguiy J.C."/>
        </authorList>
    </citation>
    <scope>NUCLEOTIDE SEQUENCE [LARGE SCALE GENOMIC DNA]</scope>
    <source>
        <strain evidence="1">JCA_2017</strain>
    </source>
</reference>
<name>A0A371I8A0_MUCPR</name>
<evidence type="ECO:0000313" key="1">
    <source>
        <dbReference type="EMBL" id="RDY11273.1"/>
    </source>
</evidence>
<accession>A0A371I8A0</accession>
<dbReference type="OrthoDB" id="1918246at2759"/>
<proteinExistence type="predicted"/>
<dbReference type="EMBL" id="QJKJ01000673">
    <property type="protein sequence ID" value="RDY11273.1"/>
    <property type="molecule type" value="Genomic_DNA"/>
</dbReference>